<reference evidence="1 2" key="1">
    <citation type="journal article" date="2016" name="Fungal Biol.">
        <title>The genome of Xylona heveae provides a window into fungal endophytism.</title>
        <authorList>
            <person name="Gazis R."/>
            <person name="Kuo A."/>
            <person name="Riley R."/>
            <person name="LaButti K."/>
            <person name="Lipzen A."/>
            <person name="Lin J."/>
            <person name="Amirebrahimi M."/>
            <person name="Hesse C.N."/>
            <person name="Spatafora J.W."/>
            <person name="Henrissat B."/>
            <person name="Hainaut M."/>
            <person name="Grigoriev I.V."/>
            <person name="Hibbett D.S."/>
        </authorList>
    </citation>
    <scope>NUCLEOTIDE SEQUENCE [LARGE SCALE GENOMIC DNA]</scope>
    <source>
        <strain evidence="1 2">TC161</strain>
    </source>
</reference>
<evidence type="ECO:0000313" key="1">
    <source>
        <dbReference type="EMBL" id="KZF23979.1"/>
    </source>
</evidence>
<accession>A0A165HVH3</accession>
<name>A0A165HVH3_XYLHT</name>
<organism evidence="1 2">
    <name type="scientific">Xylona heveae (strain CBS 132557 / TC161)</name>
    <dbReference type="NCBI Taxonomy" id="1328760"/>
    <lineage>
        <taxon>Eukaryota</taxon>
        <taxon>Fungi</taxon>
        <taxon>Dikarya</taxon>
        <taxon>Ascomycota</taxon>
        <taxon>Pezizomycotina</taxon>
        <taxon>Xylonomycetes</taxon>
        <taxon>Xylonales</taxon>
        <taxon>Xylonaceae</taxon>
        <taxon>Xylona</taxon>
    </lineage>
</organism>
<gene>
    <name evidence="1" type="ORF">L228DRAFT_86061</name>
</gene>
<evidence type="ECO:0000313" key="2">
    <source>
        <dbReference type="Proteomes" id="UP000076632"/>
    </source>
</evidence>
<keyword evidence="2" id="KW-1185">Reference proteome</keyword>
<protein>
    <submittedName>
        <fullName evidence="1">Uncharacterized protein</fullName>
    </submittedName>
</protein>
<dbReference type="EMBL" id="KV407456">
    <property type="protein sequence ID" value="KZF23979.1"/>
    <property type="molecule type" value="Genomic_DNA"/>
</dbReference>
<dbReference type="InParanoid" id="A0A165HVH3"/>
<dbReference type="AlphaFoldDB" id="A0A165HVH3"/>
<dbReference type="Proteomes" id="UP000076632">
    <property type="component" value="Unassembled WGS sequence"/>
</dbReference>
<sequence>MPRTAVYSRRSQQIASRIIALMRLISTERVATTYVALLITIPRRFPPPSQFRCSVAAICVRGFNAKISMSLIRSLCLLLALDERRWLSHFAAPWRSPVIYQGGIHFFQSNPSSVNQVLEHIA</sequence>
<proteinExistence type="predicted"/>
<dbReference type="GeneID" id="28902058"/>
<dbReference type="RefSeq" id="XP_018189534.1">
    <property type="nucleotide sequence ID" value="XM_018336921.1"/>
</dbReference>